<dbReference type="InterPro" id="IPR050090">
    <property type="entry name" value="Tyrosine_recombinase_XerCD"/>
</dbReference>
<keyword evidence="2" id="KW-0233">DNA recombination</keyword>
<dbReference type="GO" id="GO:0003677">
    <property type="term" value="F:DNA binding"/>
    <property type="evidence" value="ECO:0007669"/>
    <property type="project" value="InterPro"/>
</dbReference>
<evidence type="ECO:0000313" key="5">
    <source>
        <dbReference type="Proteomes" id="UP000309550"/>
    </source>
</evidence>
<dbReference type="Gene3D" id="1.10.443.10">
    <property type="entry name" value="Intergrase catalytic core"/>
    <property type="match status" value="1"/>
</dbReference>
<dbReference type="InterPro" id="IPR002104">
    <property type="entry name" value="Integrase_catalytic"/>
</dbReference>
<name>A0A5S3P7C6_9RHOB</name>
<proteinExistence type="predicted"/>
<dbReference type="OrthoDB" id="7222937at2"/>
<comment type="caution">
    <text evidence="4">The sequence shown here is derived from an EMBL/GenBank/DDBJ whole genome shotgun (WGS) entry which is preliminary data.</text>
</comment>
<dbReference type="Pfam" id="PF20172">
    <property type="entry name" value="DUF6538"/>
    <property type="match status" value="1"/>
</dbReference>
<dbReference type="InterPro" id="IPR013762">
    <property type="entry name" value="Integrase-like_cat_sf"/>
</dbReference>
<dbReference type="InterPro" id="IPR046668">
    <property type="entry name" value="DUF6538"/>
</dbReference>
<dbReference type="InterPro" id="IPR011010">
    <property type="entry name" value="DNA_brk_join_enz"/>
</dbReference>
<protein>
    <submittedName>
        <fullName evidence="4">Integrase</fullName>
    </submittedName>
</protein>
<accession>A0A5S3P7C6</accession>
<reference evidence="4 5" key="1">
    <citation type="submission" date="2019-05" db="EMBL/GenBank/DDBJ databases">
        <title>Sulfitobacter sabulilitoris sp. nov., isolated from a marine sand.</title>
        <authorList>
            <person name="Yoon J.-H."/>
        </authorList>
    </citation>
    <scope>NUCLEOTIDE SEQUENCE [LARGE SCALE GENOMIC DNA]</scope>
    <source>
        <strain evidence="4 5">HSMS-29</strain>
    </source>
</reference>
<gene>
    <name evidence="4" type="ORF">FDT80_18750</name>
</gene>
<dbReference type="PANTHER" id="PTHR30349:SF94">
    <property type="entry name" value="INTEGRASE_RECOMBINASE HI_1414-RELATED"/>
    <property type="match status" value="1"/>
</dbReference>
<dbReference type="GO" id="GO:0006310">
    <property type="term" value="P:DNA recombination"/>
    <property type="evidence" value="ECO:0007669"/>
    <property type="project" value="UniProtKB-KW"/>
</dbReference>
<organism evidence="4 5">
    <name type="scientific">Sulfitobacter sabulilitoris</name>
    <dbReference type="NCBI Taxonomy" id="2562655"/>
    <lineage>
        <taxon>Bacteria</taxon>
        <taxon>Pseudomonadati</taxon>
        <taxon>Pseudomonadota</taxon>
        <taxon>Alphaproteobacteria</taxon>
        <taxon>Rhodobacterales</taxon>
        <taxon>Roseobacteraceae</taxon>
        <taxon>Sulfitobacter</taxon>
    </lineage>
</organism>
<feature type="domain" description="Tyr recombinase" evidence="3">
    <location>
        <begin position="245"/>
        <end position="424"/>
    </location>
</feature>
<keyword evidence="1" id="KW-0229">DNA integration</keyword>
<dbReference type="RefSeq" id="WP_138663858.1">
    <property type="nucleotide sequence ID" value="NZ_VANS01000015.1"/>
</dbReference>
<dbReference type="AlphaFoldDB" id="A0A5S3P7C6"/>
<dbReference type="PROSITE" id="PS51898">
    <property type="entry name" value="TYR_RECOMBINASE"/>
    <property type="match status" value="1"/>
</dbReference>
<keyword evidence="5" id="KW-1185">Reference proteome</keyword>
<sequence length="430" mass="48070">MSAQIKYAYLKGHTWLYRRNYPKDVAMVLGQQAMKQSLKTGDASTARVRAAETNGRYETMVAQVRGRSEELLSTASTSQWAEAPETILDRLRATLEQSGAVAGRSEFSRIKPPKKTPVREVSKAYLGRRSNELRPGGFKSVRYSVGLFVSKYGDRSVCSLTRADGRQFLTLICQLSPMIGKSEATRGLSLDRLVAFSARGSARITVRTQKRIWSQVNHFLDWLVYEGHLGQNPFRTVPFDQKVRPQPYAVLTDGEVTSLLSARDDLLQTILLTCLLTGMRSGEAVGLLREDLVSKGNLGTFVHVRPNTLRLLKTDAAERLVPVHPVLDDLFRALPSTGPLFPELTVNLVTKQFAVLRRRLELARPGLVFHSTRKWFITQCERTGVPEHWTASLVGHQSARSENGITYGIYSAGISDDQKRSIVDQIRLPT</sequence>
<dbReference type="EMBL" id="VANS01000015">
    <property type="protein sequence ID" value="TMM49133.1"/>
    <property type="molecule type" value="Genomic_DNA"/>
</dbReference>
<dbReference type="PANTHER" id="PTHR30349">
    <property type="entry name" value="PHAGE INTEGRASE-RELATED"/>
    <property type="match status" value="1"/>
</dbReference>
<dbReference type="SUPFAM" id="SSF56349">
    <property type="entry name" value="DNA breaking-rejoining enzymes"/>
    <property type="match status" value="1"/>
</dbReference>
<evidence type="ECO:0000256" key="1">
    <source>
        <dbReference type="ARBA" id="ARBA00022908"/>
    </source>
</evidence>
<evidence type="ECO:0000313" key="4">
    <source>
        <dbReference type="EMBL" id="TMM49133.1"/>
    </source>
</evidence>
<evidence type="ECO:0000259" key="3">
    <source>
        <dbReference type="PROSITE" id="PS51898"/>
    </source>
</evidence>
<dbReference type="Proteomes" id="UP000309550">
    <property type="component" value="Unassembled WGS sequence"/>
</dbReference>
<dbReference type="GO" id="GO:0015074">
    <property type="term" value="P:DNA integration"/>
    <property type="evidence" value="ECO:0007669"/>
    <property type="project" value="UniProtKB-KW"/>
</dbReference>
<evidence type="ECO:0000256" key="2">
    <source>
        <dbReference type="ARBA" id="ARBA00023172"/>
    </source>
</evidence>